<feature type="transmembrane region" description="Helical" evidence="5">
    <location>
        <begin position="164"/>
        <end position="186"/>
    </location>
</feature>
<keyword evidence="3 5" id="KW-1133">Transmembrane helix</keyword>
<dbReference type="GO" id="GO:0016020">
    <property type="term" value="C:membrane"/>
    <property type="evidence" value="ECO:0007669"/>
    <property type="project" value="UniProtKB-SubCell"/>
</dbReference>
<evidence type="ECO:0000313" key="8">
    <source>
        <dbReference type="Proteomes" id="UP000243488"/>
    </source>
</evidence>
<dbReference type="KEGG" id="ppha:BVH74_03755"/>
<feature type="transmembrane region" description="Helical" evidence="5">
    <location>
        <begin position="113"/>
        <end position="143"/>
    </location>
</feature>
<feature type="domain" description="NnrU" evidence="6">
    <location>
        <begin position="4"/>
        <end position="189"/>
    </location>
</feature>
<keyword evidence="2 5" id="KW-0812">Transmembrane</keyword>
<dbReference type="Pfam" id="PF07298">
    <property type="entry name" value="NnrU"/>
    <property type="match status" value="1"/>
</dbReference>
<feature type="transmembrane region" description="Helical" evidence="5">
    <location>
        <begin position="40"/>
        <end position="59"/>
    </location>
</feature>
<comment type="subcellular location">
    <subcellularLocation>
        <location evidence="1">Membrane</location>
        <topology evidence="1">Multi-pass membrane protein</topology>
    </subcellularLocation>
</comment>
<evidence type="ECO:0000256" key="4">
    <source>
        <dbReference type="ARBA" id="ARBA00023136"/>
    </source>
</evidence>
<evidence type="ECO:0000256" key="5">
    <source>
        <dbReference type="SAM" id="Phobius"/>
    </source>
</evidence>
<keyword evidence="8" id="KW-1185">Reference proteome</keyword>
<dbReference type="RefSeq" id="WP_080048774.1">
    <property type="nucleotide sequence ID" value="NZ_CP020100.1"/>
</dbReference>
<accession>A0A1V0B1W0</accession>
<dbReference type="Proteomes" id="UP000243488">
    <property type="component" value="Chromosome"/>
</dbReference>
<evidence type="ECO:0000256" key="2">
    <source>
        <dbReference type="ARBA" id="ARBA00022692"/>
    </source>
</evidence>
<dbReference type="EMBL" id="CP020100">
    <property type="protein sequence ID" value="AQZ93919.1"/>
    <property type="molecule type" value="Genomic_DNA"/>
</dbReference>
<protein>
    <recommendedName>
        <fullName evidence="6">NnrU domain-containing protein</fullName>
    </recommendedName>
</protein>
<dbReference type="STRING" id="1931241.BVH74_03755"/>
<dbReference type="InterPro" id="IPR009915">
    <property type="entry name" value="NnrU_dom"/>
</dbReference>
<organism evidence="7 8">
    <name type="scientific">Halopseudomonas phragmitis</name>
    <dbReference type="NCBI Taxonomy" id="1931241"/>
    <lineage>
        <taxon>Bacteria</taxon>
        <taxon>Pseudomonadati</taxon>
        <taxon>Pseudomonadota</taxon>
        <taxon>Gammaproteobacteria</taxon>
        <taxon>Pseudomonadales</taxon>
        <taxon>Pseudomonadaceae</taxon>
        <taxon>Halopseudomonas</taxon>
    </lineage>
</organism>
<proteinExistence type="predicted"/>
<evidence type="ECO:0000259" key="6">
    <source>
        <dbReference type="Pfam" id="PF07298"/>
    </source>
</evidence>
<reference evidence="7 8" key="1">
    <citation type="submission" date="2017-03" db="EMBL/GenBank/DDBJ databases">
        <title>Complete genome sequence of the novel DNRA strain Pseudomonas sp. S-6-2 isolated from Chinese polluted river sediment. Journal of Biotechnology.</title>
        <authorList>
            <person name="Li J."/>
            <person name="Xiang F."/>
            <person name="Wang L."/>
            <person name="Xi L."/>
            <person name="Liu J."/>
        </authorList>
    </citation>
    <scope>NUCLEOTIDE SEQUENCE [LARGE SCALE GENOMIC DNA]</scope>
    <source>
        <strain evidence="7 8">S-6-2</strain>
    </source>
</reference>
<keyword evidence="4 5" id="KW-0472">Membrane</keyword>
<dbReference type="AlphaFoldDB" id="A0A1V0B1W0"/>
<name>A0A1V0B1W0_9GAMM</name>
<evidence type="ECO:0000313" key="7">
    <source>
        <dbReference type="EMBL" id="AQZ93919.1"/>
    </source>
</evidence>
<evidence type="ECO:0000256" key="1">
    <source>
        <dbReference type="ARBA" id="ARBA00004141"/>
    </source>
</evidence>
<gene>
    <name evidence="7" type="ORF">BVH74_03755</name>
</gene>
<feature type="transmembrane region" description="Helical" evidence="5">
    <location>
        <begin position="71"/>
        <end position="93"/>
    </location>
</feature>
<evidence type="ECO:0000256" key="3">
    <source>
        <dbReference type="ARBA" id="ARBA00022989"/>
    </source>
</evidence>
<sequence>MLALVIGLVIFLGVHSLRMLAPAWREQQVQRLGLMPWKGLYSLVALIGLVLIIWGYGQARLAPTWLWVPPVWTRHLAALLTIPAFILLVAAYLPGSKLKARVGHPMLLGVKFWALAHLIANGTLADLLLFGGFLVWATAAYVSNRRRDRLAGLVPASGQLSRDAAVVVVGLVTWVIFALWLHLWLIGRAPFGG</sequence>